<dbReference type="RefSeq" id="WP_015191522.1">
    <property type="nucleotide sequence ID" value="NC_019748.1"/>
</dbReference>
<dbReference type="OrthoDB" id="495351at2"/>
<evidence type="ECO:0000313" key="2">
    <source>
        <dbReference type="Proteomes" id="UP000010473"/>
    </source>
</evidence>
<dbReference type="EMBL" id="CP003653">
    <property type="protein sequence ID" value="AFZ33849.1"/>
    <property type="molecule type" value="Genomic_DNA"/>
</dbReference>
<dbReference type="PANTHER" id="PTHR34235">
    <property type="entry name" value="SLR1203 PROTEIN-RELATED"/>
    <property type="match status" value="1"/>
</dbReference>
<proteinExistence type="predicted"/>
<sequence>MVQELIDLKQSIVEGRYQDALDIIDELEGMGKQAILRNIESFLVRLLIHLIKNQLEKRLTNSWIASISDSIIQIKKLNLKDNKKSYYIKQAEWLPYLEEAIEVAIRPVSVEVLNGGLKPAQISAQIQRDELINISQKLLDLTYIHTVKDLPNEIDQQLVQLPGGAEWFS</sequence>
<dbReference type="AlphaFoldDB" id="K9XP39"/>
<dbReference type="Pfam" id="PF01724">
    <property type="entry name" value="DUF29"/>
    <property type="match status" value="1"/>
</dbReference>
<evidence type="ECO:0000313" key="1">
    <source>
        <dbReference type="EMBL" id="AFZ33849.1"/>
    </source>
</evidence>
<dbReference type="KEGG" id="scs:Sta7437_0232"/>
<dbReference type="STRING" id="111780.Sta7437_0232"/>
<dbReference type="eggNOG" id="ENOG502ZZYW">
    <property type="taxonomic scope" value="Bacteria"/>
</dbReference>
<dbReference type="InterPro" id="IPR002636">
    <property type="entry name" value="DUF29"/>
</dbReference>
<dbReference type="Proteomes" id="UP000010473">
    <property type="component" value="Chromosome"/>
</dbReference>
<accession>K9XP39</accession>
<dbReference type="PATRIC" id="fig|111780.3.peg.240"/>
<organism evidence="1 2">
    <name type="scientific">Stanieria cyanosphaera (strain ATCC 29371 / PCC 7437)</name>
    <dbReference type="NCBI Taxonomy" id="111780"/>
    <lineage>
        <taxon>Bacteria</taxon>
        <taxon>Bacillati</taxon>
        <taxon>Cyanobacteriota</taxon>
        <taxon>Cyanophyceae</taxon>
        <taxon>Pleurocapsales</taxon>
        <taxon>Dermocarpellaceae</taxon>
        <taxon>Stanieria</taxon>
    </lineage>
</organism>
<evidence type="ECO:0008006" key="3">
    <source>
        <dbReference type="Google" id="ProtNLM"/>
    </source>
</evidence>
<gene>
    <name evidence="1" type="ordered locus">Sta7437_0232</name>
</gene>
<dbReference type="PANTHER" id="PTHR34235:SF1">
    <property type="entry name" value="SLR0416 PROTEIN"/>
    <property type="match status" value="1"/>
</dbReference>
<name>K9XP39_STAC7</name>
<dbReference type="Gene3D" id="1.20.1220.20">
    <property type="entry name" value="Uncharcterised protein PF01724"/>
    <property type="match status" value="1"/>
</dbReference>
<protein>
    <recommendedName>
        <fullName evidence="3">DUF29 family protein</fullName>
    </recommendedName>
</protein>
<reference evidence="2" key="1">
    <citation type="journal article" date="2013" name="Proc. Natl. Acad. Sci. U.S.A.">
        <title>Improving the coverage of the cyanobacterial phylum using diversity-driven genome sequencing.</title>
        <authorList>
            <person name="Shih P.M."/>
            <person name="Wu D."/>
            <person name="Latifi A."/>
            <person name="Axen S.D."/>
            <person name="Fewer D.P."/>
            <person name="Talla E."/>
            <person name="Calteau A."/>
            <person name="Cai F."/>
            <person name="Tandeau de Marsac N."/>
            <person name="Rippka R."/>
            <person name="Herdman M."/>
            <person name="Sivonen K."/>
            <person name="Coursin T."/>
            <person name="Laurent T."/>
            <person name="Goodwin L."/>
            <person name="Nolan M."/>
            <person name="Davenport K.W."/>
            <person name="Han C.S."/>
            <person name="Rubin E.M."/>
            <person name="Eisen J.A."/>
            <person name="Woyke T."/>
            <person name="Gugger M."/>
            <person name="Kerfeld C.A."/>
        </authorList>
    </citation>
    <scope>NUCLEOTIDE SEQUENCE [LARGE SCALE GENOMIC DNA]</scope>
    <source>
        <strain evidence="2">ATCC 29371 / PCC 7437</strain>
    </source>
</reference>
<keyword evidence="2" id="KW-1185">Reference proteome</keyword>
<dbReference type="HOGENOM" id="CLU_134228_0_0_3"/>